<dbReference type="Proteomes" id="UP000230069">
    <property type="component" value="Unassembled WGS sequence"/>
</dbReference>
<gene>
    <name evidence="1" type="ORF">AQUCO_02500300v1</name>
</gene>
<reference evidence="1 2" key="1">
    <citation type="submission" date="2017-09" db="EMBL/GenBank/DDBJ databases">
        <title>WGS assembly of Aquilegia coerulea Goldsmith.</title>
        <authorList>
            <person name="Hodges S."/>
            <person name="Kramer E."/>
            <person name="Nordborg M."/>
            <person name="Tomkins J."/>
            <person name="Borevitz J."/>
            <person name="Derieg N."/>
            <person name="Yan J."/>
            <person name="Mihaltcheva S."/>
            <person name="Hayes R.D."/>
            <person name="Rokhsar D."/>
        </authorList>
    </citation>
    <scope>NUCLEOTIDE SEQUENCE [LARGE SCALE GENOMIC DNA]</scope>
    <source>
        <strain evidence="2">cv. Goldsmith</strain>
    </source>
</reference>
<accession>A0A2G5DAJ5</accession>
<keyword evidence="2" id="KW-1185">Reference proteome</keyword>
<dbReference type="OrthoDB" id="10396873at2759"/>
<organism evidence="1 2">
    <name type="scientific">Aquilegia coerulea</name>
    <name type="common">Rocky mountain columbine</name>
    <dbReference type="NCBI Taxonomy" id="218851"/>
    <lineage>
        <taxon>Eukaryota</taxon>
        <taxon>Viridiplantae</taxon>
        <taxon>Streptophyta</taxon>
        <taxon>Embryophyta</taxon>
        <taxon>Tracheophyta</taxon>
        <taxon>Spermatophyta</taxon>
        <taxon>Magnoliopsida</taxon>
        <taxon>Ranunculales</taxon>
        <taxon>Ranunculaceae</taxon>
        <taxon>Thalictroideae</taxon>
        <taxon>Aquilegia</taxon>
    </lineage>
</organism>
<evidence type="ECO:0000313" key="1">
    <source>
        <dbReference type="EMBL" id="PIA40492.1"/>
    </source>
</evidence>
<name>A0A2G5DAJ5_AQUCA</name>
<protein>
    <recommendedName>
        <fullName evidence="3">Response regulatory domain-containing protein</fullName>
    </recommendedName>
</protein>
<dbReference type="STRING" id="218851.A0A2G5DAJ5"/>
<evidence type="ECO:0000313" key="2">
    <source>
        <dbReference type="Proteomes" id="UP000230069"/>
    </source>
</evidence>
<proteinExistence type="predicted"/>
<dbReference type="InParanoid" id="A0A2G5DAJ5"/>
<evidence type="ECO:0008006" key="3">
    <source>
        <dbReference type="Google" id="ProtNLM"/>
    </source>
</evidence>
<dbReference type="EMBL" id="KZ305042">
    <property type="protein sequence ID" value="PIA40492.1"/>
    <property type="molecule type" value="Genomic_DNA"/>
</dbReference>
<sequence length="129" mass="14770">MSSDGRDQTIARGLREGARSFLRKTFGFQEIQQIWQHSVVRRRADNLLLNLPSEEVESNEYLGESDTEVNSGLYDNDGNRIWTTELYPEFLSGIKVVSLFANPEPGNIYDYMRNRGITIISRENVASHT</sequence>
<dbReference type="AlphaFoldDB" id="A0A2G5DAJ5"/>